<accession>A0A9X1F543</accession>
<feature type="chain" id="PRO_5040966781" evidence="3">
    <location>
        <begin position="28"/>
        <end position="521"/>
    </location>
</feature>
<feature type="signal peptide" evidence="3">
    <location>
        <begin position="1"/>
        <end position="27"/>
    </location>
</feature>
<gene>
    <name evidence="4" type="ORF">KCG46_05220</name>
</gene>
<name>A0A9X1F543_9SPHN</name>
<dbReference type="EMBL" id="JAGSPC010000001">
    <property type="protein sequence ID" value="MBV7258980.1"/>
    <property type="molecule type" value="Genomic_DNA"/>
</dbReference>
<sequence>MTKLRKTSTRSMMPAAALALVTMPFLAACDTAPADPMAAAQAALADGTPRIALEYVNAALSADPDNAELRMMAGDLALAVGNPDRAVTEFEAIVGGPNSSSLAQAKLAEAYLLGNYMGAAREALETLEYDVPMAYTAAIGIAMADGDMPLASSQLDKGLEKFPDDPRLVTIDAERLMAAAQSKAALERLAPVLLIEPAVPQAHMLAGQIALADRALDTASKRFETVLSVHPAHQTAMLGMAAIARDKGDKQKAADWIQKTGGSGTTHPIGVLFLAQMSFNDGDMQGAFELIETVPAAIAAEPAFTRLRGFIDAARGQHGSAILALDGYAEDHPSDLMAQRVLAQSFAEEGEFANAWNTISRVVDHPQADGGTLLLALRLAEETGQSDAAKIRTLIAKRDAAPDLSEAMLDAGRAIRTGDWAKADSIYAPLIDGSGKNDPALLNNAAAVKTKLGEHDAAVSLARRALAQAPQSPQVLDTLGWALWQKGGAKAEARALLTKARQGAPNNGEIAAHWTAAHADN</sequence>
<evidence type="ECO:0000256" key="1">
    <source>
        <dbReference type="ARBA" id="ARBA00022737"/>
    </source>
</evidence>
<evidence type="ECO:0000256" key="3">
    <source>
        <dbReference type="SAM" id="SignalP"/>
    </source>
</evidence>
<evidence type="ECO:0000313" key="5">
    <source>
        <dbReference type="Proteomes" id="UP001138681"/>
    </source>
</evidence>
<dbReference type="InterPro" id="IPR051012">
    <property type="entry name" value="CellSynth/LPSAsmb/PSIAsmb"/>
</dbReference>
<dbReference type="RefSeq" id="WP_218404235.1">
    <property type="nucleotide sequence ID" value="NZ_JAGSPC010000001.1"/>
</dbReference>
<keyword evidence="2" id="KW-0802">TPR repeat</keyword>
<proteinExistence type="predicted"/>
<evidence type="ECO:0000313" key="4">
    <source>
        <dbReference type="EMBL" id="MBV7258980.1"/>
    </source>
</evidence>
<keyword evidence="1" id="KW-0677">Repeat</keyword>
<dbReference type="Pfam" id="PF13432">
    <property type="entry name" value="TPR_16"/>
    <property type="match status" value="3"/>
</dbReference>
<dbReference type="Proteomes" id="UP001138681">
    <property type="component" value="Unassembled WGS sequence"/>
</dbReference>
<evidence type="ECO:0000256" key="2">
    <source>
        <dbReference type="ARBA" id="ARBA00022803"/>
    </source>
</evidence>
<organism evidence="4 5">
    <name type="scientific">Erythrobacter crassostreae</name>
    <dbReference type="NCBI Taxonomy" id="2828328"/>
    <lineage>
        <taxon>Bacteria</taxon>
        <taxon>Pseudomonadati</taxon>
        <taxon>Pseudomonadota</taxon>
        <taxon>Alphaproteobacteria</taxon>
        <taxon>Sphingomonadales</taxon>
        <taxon>Erythrobacteraceae</taxon>
        <taxon>Erythrobacter/Porphyrobacter group</taxon>
        <taxon>Erythrobacter</taxon>
    </lineage>
</organism>
<keyword evidence="5" id="KW-1185">Reference proteome</keyword>
<dbReference type="PROSITE" id="PS51257">
    <property type="entry name" value="PROKAR_LIPOPROTEIN"/>
    <property type="match status" value="1"/>
</dbReference>
<protein>
    <submittedName>
        <fullName evidence="4">Tetratricopeptide repeat protein</fullName>
    </submittedName>
</protein>
<dbReference type="PANTHER" id="PTHR45586">
    <property type="entry name" value="TPR REPEAT-CONTAINING PROTEIN PA4667"/>
    <property type="match status" value="1"/>
</dbReference>
<dbReference type="AlphaFoldDB" id="A0A9X1F543"/>
<keyword evidence="3" id="KW-0732">Signal</keyword>
<comment type="caution">
    <text evidence="4">The sequence shown here is derived from an EMBL/GenBank/DDBJ whole genome shotgun (WGS) entry which is preliminary data.</text>
</comment>
<dbReference type="PANTHER" id="PTHR45586:SF1">
    <property type="entry name" value="LIPOPOLYSACCHARIDE ASSEMBLY PROTEIN B"/>
    <property type="match status" value="1"/>
</dbReference>
<reference evidence="4" key="1">
    <citation type="submission" date="2021-04" db="EMBL/GenBank/DDBJ databases">
        <authorList>
            <person name="Pira H."/>
            <person name="Risdian C."/>
            <person name="Wink J."/>
        </authorList>
    </citation>
    <scope>NUCLEOTIDE SEQUENCE</scope>
    <source>
        <strain evidence="4">WH158</strain>
    </source>
</reference>